<feature type="signal peptide" evidence="3">
    <location>
        <begin position="1"/>
        <end position="30"/>
    </location>
</feature>
<name>A0AAN1WHX5_9GAMM</name>
<dbReference type="InterPro" id="IPR015915">
    <property type="entry name" value="Kelch-typ_b-propeller"/>
</dbReference>
<dbReference type="InterPro" id="IPR011043">
    <property type="entry name" value="Gal_Oxase/kelch_b-propeller"/>
</dbReference>
<dbReference type="AlphaFoldDB" id="A0AAN1WHX5"/>
<keyword evidence="2" id="KW-0677">Repeat</keyword>
<proteinExistence type="predicted"/>
<dbReference type="EMBL" id="AP023086">
    <property type="protein sequence ID" value="BCD97901.1"/>
    <property type="molecule type" value="Genomic_DNA"/>
</dbReference>
<dbReference type="InterPro" id="IPR006652">
    <property type="entry name" value="Kelch_1"/>
</dbReference>
<dbReference type="SMART" id="SM00612">
    <property type="entry name" value="Kelch"/>
    <property type="match status" value="4"/>
</dbReference>
<feature type="chain" id="PRO_5042837935" description="Attractin/MKLN-like beta-propeller domain-containing protein" evidence="3">
    <location>
        <begin position="31"/>
        <end position="338"/>
    </location>
</feature>
<protein>
    <recommendedName>
        <fullName evidence="4">Attractin/MKLN-like beta-propeller domain-containing protein</fullName>
    </recommendedName>
</protein>
<keyword evidence="6" id="KW-1185">Reference proteome</keyword>
<feature type="domain" description="Attractin/MKLN-like beta-propeller" evidence="4">
    <location>
        <begin position="36"/>
        <end position="270"/>
    </location>
</feature>
<keyword evidence="3" id="KW-0732">Signal</keyword>
<evidence type="ECO:0000313" key="6">
    <source>
        <dbReference type="Proteomes" id="UP001320119"/>
    </source>
</evidence>
<evidence type="ECO:0000313" key="5">
    <source>
        <dbReference type="EMBL" id="BCD97901.1"/>
    </source>
</evidence>
<evidence type="ECO:0000256" key="3">
    <source>
        <dbReference type="SAM" id="SignalP"/>
    </source>
</evidence>
<dbReference type="PROSITE" id="PS51257">
    <property type="entry name" value="PROKAR_LIPOPROTEIN"/>
    <property type="match status" value="1"/>
</dbReference>
<dbReference type="PANTHER" id="PTHR46375:SF3">
    <property type="entry name" value="KELCH REPEAT AND BTB DOMAIN-CONTAINING PROTEIN 13"/>
    <property type="match status" value="1"/>
</dbReference>
<dbReference type="Gene3D" id="2.120.10.80">
    <property type="entry name" value="Kelch-type beta propeller"/>
    <property type="match status" value="2"/>
</dbReference>
<dbReference type="Pfam" id="PF24981">
    <property type="entry name" value="Beta-prop_ATRN-LZTR1"/>
    <property type="match status" value="1"/>
</dbReference>
<dbReference type="InterPro" id="IPR052392">
    <property type="entry name" value="Kelch-BTB_domain-containing"/>
</dbReference>
<dbReference type="KEGG" id="marq:MARGE09_P2102"/>
<dbReference type="SUPFAM" id="SSF50965">
    <property type="entry name" value="Galactose oxidase, central domain"/>
    <property type="match status" value="1"/>
</dbReference>
<dbReference type="PANTHER" id="PTHR46375">
    <property type="entry name" value="KELCH REPEAT AND BTB DOMAIN-CONTAINING PROTEIN 13-RELATED"/>
    <property type="match status" value="1"/>
</dbReference>
<evidence type="ECO:0000256" key="1">
    <source>
        <dbReference type="ARBA" id="ARBA00022441"/>
    </source>
</evidence>
<keyword evidence="1" id="KW-0880">Kelch repeat</keyword>
<reference evidence="5 6" key="1">
    <citation type="journal article" date="2022" name="IScience">
        <title>An ultrasensitive nanofiber-based assay for enzymatic hydrolysis and deep-sea microbial degradation of cellulose.</title>
        <authorList>
            <person name="Tsudome M."/>
            <person name="Tachioka M."/>
            <person name="Miyazaki M."/>
            <person name="Uchimura K."/>
            <person name="Tsuda M."/>
            <person name="Takaki Y."/>
            <person name="Deguchi S."/>
        </authorList>
    </citation>
    <scope>NUCLEOTIDE SEQUENCE [LARGE SCALE GENOMIC DNA]</scope>
    <source>
        <strain evidence="5 6">GE09</strain>
    </source>
</reference>
<dbReference type="Proteomes" id="UP001320119">
    <property type="component" value="Chromosome"/>
</dbReference>
<gene>
    <name evidence="5" type="ORF">MARGE09_P2102</name>
</gene>
<sequence length="338" mass="37235">MKLLKNKVFKSVFCCAGLSLMLSCSNQPSASMPKGGWLQLQPLGTPTARHEAAVIAYDDKVYLIGGRRVNPTDVYNPATNSWQEKSKPPLEIHHFQPVVWGNAIYIIGAMTGDWPNEKPLDKVVIYYPEQDKFEYGTTIPESRRRGGAGAVVYNNKIYWLGGITDGHMDGAKAWLDEFDPVTGLWRTLPDAPHARDHFQAAVIDGKLYAAGGRTTSHKTGQGIDLTVANVDVYDFSQGHWLPADKTPRLPTQRAGNATVAWRDSLVVAGGESIAQQLAHSEVEVFNTHFKQWSRWPNLLQGRHGSGFAVVNKTLFIASGCGERGGDPELTTIERLLLP</sequence>
<organism evidence="5 6">
    <name type="scientific">Marinagarivorans cellulosilyticus</name>
    <dbReference type="NCBI Taxonomy" id="2721545"/>
    <lineage>
        <taxon>Bacteria</taxon>
        <taxon>Pseudomonadati</taxon>
        <taxon>Pseudomonadota</taxon>
        <taxon>Gammaproteobacteria</taxon>
        <taxon>Cellvibrionales</taxon>
        <taxon>Cellvibrionaceae</taxon>
        <taxon>Marinagarivorans</taxon>
    </lineage>
</organism>
<evidence type="ECO:0000256" key="2">
    <source>
        <dbReference type="ARBA" id="ARBA00022737"/>
    </source>
</evidence>
<accession>A0AAN1WHX5</accession>
<evidence type="ECO:0000259" key="4">
    <source>
        <dbReference type="Pfam" id="PF24981"/>
    </source>
</evidence>
<dbReference type="InterPro" id="IPR056737">
    <property type="entry name" value="Beta-prop_ATRN-MKLN-like"/>
</dbReference>